<dbReference type="RefSeq" id="WP_004192884.1">
    <property type="nucleotide sequence ID" value="NZ_CDMW01000001.1"/>
</dbReference>
<dbReference type="InterPro" id="IPR009061">
    <property type="entry name" value="DNA-bd_dom_put_sf"/>
</dbReference>
<evidence type="ECO:0000256" key="1">
    <source>
        <dbReference type="ARBA" id="ARBA00023125"/>
    </source>
</evidence>
<sequence length="120" mass="14532">MKIGLFAQKVNLSTHTLRYYEKRGLIKVDRDQSGQRSYDENDLAWVQFIQRLKDTGMHLKDIQRYADLRYQGDGSLKERLEMLQKHRSFVQEQIKNWQMSLKKLDNKIEWYQAEIRNLPK</sequence>
<dbReference type="PANTHER" id="PTHR30204">
    <property type="entry name" value="REDOX-CYCLING DRUG-SENSING TRANSCRIPTIONAL ACTIVATOR SOXR"/>
    <property type="match status" value="1"/>
</dbReference>
<name>A0A0B7GRB4_STRSA</name>
<dbReference type="InterPro" id="IPR047057">
    <property type="entry name" value="MerR_fam"/>
</dbReference>
<dbReference type="PRINTS" id="PR00040">
    <property type="entry name" value="HTHMERR"/>
</dbReference>
<organism evidence="4 5">
    <name type="scientific">Streptococcus sanguinis</name>
    <dbReference type="NCBI Taxonomy" id="1305"/>
    <lineage>
        <taxon>Bacteria</taxon>
        <taxon>Bacillati</taxon>
        <taxon>Bacillota</taxon>
        <taxon>Bacilli</taxon>
        <taxon>Lactobacillales</taxon>
        <taxon>Streptococcaceae</taxon>
        <taxon>Streptococcus</taxon>
    </lineage>
</organism>
<dbReference type="SMART" id="SM00422">
    <property type="entry name" value="HTH_MERR"/>
    <property type="match status" value="1"/>
</dbReference>
<feature type="coiled-coil region" evidence="2">
    <location>
        <begin position="87"/>
        <end position="114"/>
    </location>
</feature>
<dbReference type="Proteomes" id="UP000183504">
    <property type="component" value="Unassembled WGS sequence"/>
</dbReference>
<dbReference type="EMBL" id="CDMW01000001">
    <property type="protein sequence ID" value="CEL90733.1"/>
    <property type="molecule type" value="Genomic_DNA"/>
</dbReference>
<evidence type="ECO:0000313" key="5">
    <source>
        <dbReference type="Proteomes" id="UP000183504"/>
    </source>
</evidence>
<dbReference type="PROSITE" id="PS50937">
    <property type="entry name" value="HTH_MERR_2"/>
    <property type="match status" value="1"/>
</dbReference>
<gene>
    <name evidence="4" type="ORF">SSV_1439</name>
</gene>
<keyword evidence="2" id="KW-0175">Coiled coil</keyword>
<dbReference type="GO" id="GO:0003677">
    <property type="term" value="F:DNA binding"/>
    <property type="evidence" value="ECO:0007669"/>
    <property type="project" value="UniProtKB-KW"/>
</dbReference>
<reference evidence="4 5" key="1">
    <citation type="submission" date="2015-01" db="EMBL/GenBank/DDBJ databases">
        <authorList>
            <person name="Pelicic Vladimir"/>
        </authorList>
    </citation>
    <scope>NUCLEOTIDE SEQUENCE [LARGE SCALE GENOMIC DNA]</scope>
    <source>
        <strain evidence="4 5">2908</strain>
    </source>
</reference>
<dbReference type="PROSITE" id="PS00552">
    <property type="entry name" value="HTH_MERR_1"/>
    <property type="match status" value="1"/>
</dbReference>
<keyword evidence="1" id="KW-0238">DNA-binding</keyword>
<dbReference type="Gene3D" id="1.10.1660.10">
    <property type="match status" value="1"/>
</dbReference>
<feature type="domain" description="HTH merR-type" evidence="3">
    <location>
        <begin position="1"/>
        <end position="68"/>
    </location>
</feature>
<dbReference type="PANTHER" id="PTHR30204:SF98">
    <property type="entry name" value="HTH-TYPE TRANSCRIPTIONAL REGULATOR ADHR"/>
    <property type="match status" value="1"/>
</dbReference>
<accession>A0A0B7GRB4</accession>
<dbReference type="CDD" id="cd01109">
    <property type="entry name" value="HTH_YyaN"/>
    <property type="match status" value="1"/>
</dbReference>
<dbReference type="GO" id="GO:0003700">
    <property type="term" value="F:DNA-binding transcription factor activity"/>
    <property type="evidence" value="ECO:0007669"/>
    <property type="project" value="InterPro"/>
</dbReference>
<evidence type="ECO:0000259" key="3">
    <source>
        <dbReference type="PROSITE" id="PS50937"/>
    </source>
</evidence>
<proteinExistence type="predicted"/>
<dbReference type="Pfam" id="PF13411">
    <property type="entry name" value="MerR_1"/>
    <property type="match status" value="1"/>
</dbReference>
<evidence type="ECO:0000256" key="2">
    <source>
        <dbReference type="SAM" id="Coils"/>
    </source>
</evidence>
<evidence type="ECO:0000313" key="4">
    <source>
        <dbReference type="EMBL" id="CEL90733.1"/>
    </source>
</evidence>
<dbReference type="InterPro" id="IPR000551">
    <property type="entry name" value="MerR-type_HTH_dom"/>
</dbReference>
<dbReference type="SUPFAM" id="SSF46955">
    <property type="entry name" value="Putative DNA-binding domain"/>
    <property type="match status" value="1"/>
</dbReference>
<dbReference type="AlphaFoldDB" id="A0A0B7GRB4"/>
<protein>
    <submittedName>
        <fullName evidence="4">HTH-type transcriptional regulator</fullName>
    </submittedName>
</protein>